<accession>A0A6N7XW19</accession>
<keyword evidence="2" id="KW-0808">Transferase</keyword>
<keyword evidence="2" id="KW-0489">Methyltransferase</keyword>
<dbReference type="GO" id="GO:0008168">
    <property type="term" value="F:methyltransferase activity"/>
    <property type="evidence" value="ECO:0007669"/>
    <property type="project" value="UniProtKB-KW"/>
</dbReference>
<name>A0A6N7XW19_9FIRM</name>
<evidence type="ECO:0000313" key="3">
    <source>
        <dbReference type="Proteomes" id="UP000469523"/>
    </source>
</evidence>
<evidence type="ECO:0000259" key="1">
    <source>
        <dbReference type="Pfam" id="PF18978"/>
    </source>
</evidence>
<reference evidence="2 3" key="1">
    <citation type="submission" date="2019-09" db="EMBL/GenBank/DDBJ databases">
        <title>In-depth cultivation of the pig gut microbiome towards novel bacterial diversity and tailored functional studies.</title>
        <authorList>
            <person name="Wylensek D."/>
            <person name="Hitch T.C.A."/>
            <person name="Clavel T."/>
        </authorList>
    </citation>
    <scope>NUCLEOTIDE SEQUENCE [LARGE SCALE GENOMIC DNA]</scope>
    <source>
        <strain evidence="2 3">WCA3-693-APC-4?</strain>
    </source>
</reference>
<sequence>MDIKTNEKIHSKDCMICGQELEYFEEYKDLECLYCHEKFKSNVSCKDGHYVCDSCHSISGNDLIERYCKNTDKTNPVEMAIEIMKSPMINMHGPEHHFLVPAVLITSYYNIKDEKKNKIKKLAVAKMRAKDVKGGICGFYGNCGAAVGTGIFISIITEATPLTKENWGLANLMTGTSLIEISKTGGPRCCKRNVFTAIKTAAKISEEHFGMKMYDYENYKPICGFKSNNRECLKLECPYFK</sequence>
<keyword evidence="3" id="KW-1185">Reference proteome</keyword>
<dbReference type="AlphaFoldDB" id="A0A6N7XW19"/>
<dbReference type="Proteomes" id="UP000469523">
    <property type="component" value="Unassembled WGS sequence"/>
</dbReference>
<evidence type="ECO:0000313" key="2">
    <source>
        <dbReference type="EMBL" id="MSU01997.1"/>
    </source>
</evidence>
<dbReference type="RefSeq" id="WP_154440576.1">
    <property type="nucleotide sequence ID" value="NZ_JAHLPJ010000001.1"/>
</dbReference>
<protein>
    <submittedName>
        <fullName evidence="2">SAM-dependent methyltransferase</fullName>
    </submittedName>
</protein>
<dbReference type="InterPro" id="IPR043768">
    <property type="entry name" value="DUF5714"/>
</dbReference>
<dbReference type="EMBL" id="VUNQ01000022">
    <property type="protein sequence ID" value="MSU01997.1"/>
    <property type="molecule type" value="Genomic_DNA"/>
</dbReference>
<dbReference type="GO" id="GO:0032259">
    <property type="term" value="P:methylation"/>
    <property type="evidence" value="ECO:0007669"/>
    <property type="project" value="UniProtKB-KW"/>
</dbReference>
<organism evidence="2 3">
    <name type="scientific">Tissierella pigra</name>
    <dbReference type="NCBI Taxonomy" id="2607614"/>
    <lineage>
        <taxon>Bacteria</taxon>
        <taxon>Bacillati</taxon>
        <taxon>Bacillota</taxon>
        <taxon>Tissierellia</taxon>
        <taxon>Tissierellales</taxon>
        <taxon>Tissierellaceae</taxon>
        <taxon>Tissierella</taxon>
    </lineage>
</organism>
<comment type="caution">
    <text evidence="2">The sequence shown here is derived from an EMBL/GenBank/DDBJ whole genome shotgun (WGS) entry which is preliminary data.</text>
</comment>
<proteinExistence type="predicted"/>
<feature type="domain" description="DUF5714" evidence="1">
    <location>
        <begin position="64"/>
        <end position="240"/>
    </location>
</feature>
<dbReference type="Pfam" id="PF18978">
    <property type="entry name" value="DUF5714"/>
    <property type="match status" value="1"/>
</dbReference>
<gene>
    <name evidence="2" type="ORF">FYJ83_11005</name>
</gene>